<dbReference type="Proteomes" id="UP000004277">
    <property type="component" value="Unassembled WGS sequence"/>
</dbReference>
<gene>
    <name evidence="1" type="primary">cobA</name>
    <name evidence="1" type="ORF">MW7_016650</name>
</gene>
<comment type="caution">
    <text evidence="1">The sequence shown here is derived from an EMBL/GenBank/DDBJ whole genome shotgun (WGS) entry which is preliminary data.</text>
</comment>
<organism evidence="1 2">
    <name type="scientific">Imbroritus primus</name>
    <dbReference type="NCBI Taxonomy" id="3058603"/>
    <lineage>
        <taxon>Bacteria</taxon>
        <taxon>Pseudomonadati</taxon>
        <taxon>Pseudomonadota</taxon>
        <taxon>Betaproteobacteria</taxon>
        <taxon>Burkholderiales</taxon>
        <taxon>Burkholderiaceae</taxon>
        <taxon>Imbroritus</taxon>
    </lineage>
</organism>
<keyword evidence="1" id="KW-0489">Methyltransferase</keyword>
<proteinExistence type="predicted"/>
<keyword evidence="1" id="KW-0808">Transferase</keyword>
<dbReference type="EMBL" id="AKCV02000026">
    <property type="protein sequence ID" value="TMS56707.1"/>
    <property type="molecule type" value="Genomic_DNA"/>
</dbReference>
<accession>A0ACD3SKE6</accession>
<protein>
    <submittedName>
        <fullName evidence="1">Uroporphyrinogen-III C-methyltransferase</fullName>
        <ecNumber evidence="1">2.1.1.107</ecNumber>
    </submittedName>
</protein>
<evidence type="ECO:0000313" key="2">
    <source>
        <dbReference type="Proteomes" id="UP000004277"/>
    </source>
</evidence>
<sequence>MGKVTLIGAGPGAADLITVRGARILSEAQVVLHDALVSEDMFAYCPHALRIEVGKRCGKRSTAQLFINRQLVDLAGKYERVVRLKGGDPMLFGRADEEMQALEAAGIAYEVVPGITAALAAASSIRKPLTKRGVSRSVAFATQAKGKEGVDVELADEAVKADSLVYYMGRDQAAAIAAQLIAAGKPADTPAWVVEAVSTAQERSRGFTLGQMARGDALAWIHPDQPCLLMIGQAFARRAGEQRHPEGLAAFESAA</sequence>
<reference evidence="1" key="1">
    <citation type="submission" date="2019-05" db="EMBL/GenBank/DDBJ databases">
        <title>Revised genome assembly of Burkholderiaceae (previously Ralstonia) sp. PBA.</title>
        <authorList>
            <person name="Gan H.M."/>
        </authorList>
    </citation>
    <scope>NUCLEOTIDE SEQUENCE</scope>
    <source>
        <strain evidence="1">PBA</strain>
    </source>
</reference>
<keyword evidence="2" id="KW-1185">Reference proteome</keyword>
<evidence type="ECO:0000313" key="1">
    <source>
        <dbReference type="EMBL" id="TMS56707.1"/>
    </source>
</evidence>
<dbReference type="EC" id="2.1.1.107" evidence="1"/>
<name>A0ACD3SKE6_9BURK</name>